<proteinExistence type="predicted"/>
<sequence length="105" mass="12281">MKIIDLTILILGLNAAIDRGHKADWEETKIHIEAGDVFSWLKTKDFSIDLSYYNESRARIAEEISQEWQSIYHGYAGEERRKWGIQNNGLNLLLAWTNEIIQQKF</sequence>
<gene>
    <name evidence="1" type="ORF">NUTIK01_07400</name>
</gene>
<keyword evidence="2" id="KW-1185">Reference proteome</keyword>
<protein>
    <submittedName>
        <fullName evidence="1">Uncharacterized protein</fullName>
    </submittedName>
</protein>
<accession>A0ABQ6P3W8</accession>
<reference evidence="1 2" key="1">
    <citation type="submission" date="2023-06" db="EMBL/GenBank/DDBJ databases">
        <title>Draft genome sequence of Novosphingobium sp. strain IK01.</title>
        <authorList>
            <person name="Hatamoto M."/>
            <person name="Ikarashi T."/>
            <person name="Yamaguchi T."/>
        </authorList>
    </citation>
    <scope>NUCLEOTIDE SEQUENCE [LARGE SCALE GENOMIC DNA]</scope>
    <source>
        <strain evidence="1 2">IK01</strain>
    </source>
</reference>
<dbReference type="EMBL" id="BTFW01000001">
    <property type="protein sequence ID" value="GMM59963.1"/>
    <property type="molecule type" value="Genomic_DNA"/>
</dbReference>
<comment type="caution">
    <text evidence="1">The sequence shown here is derived from an EMBL/GenBank/DDBJ whole genome shotgun (WGS) entry which is preliminary data.</text>
</comment>
<dbReference type="Proteomes" id="UP001187221">
    <property type="component" value="Unassembled WGS sequence"/>
</dbReference>
<evidence type="ECO:0000313" key="2">
    <source>
        <dbReference type="Proteomes" id="UP001187221"/>
    </source>
</evidence>
<organism evidence="1 2">
    <name type="scientific">Novosphingobium pituita</name>
    <dbReference type="NCBI Taxonomy" id="3056842"/>
    <lineage>
        <taxon>Bacteria</taxon>
        <taxon>Pseudomonadati</taxon>
        <taxon>Pseudomonadota</taxon>
        <taxon>Alphaproteobacteria</taxon>
        <taxon>Sphingomonadales</taxon>
        <taxon>Sphingomonadaceae</taxon>
        <taxon>Novosphingobium</taxon>
    </lineage>
</organism>
<evidence type="ECO:0000313" key="1">
    <source>
        <dbReference type="EMBL" id="GMM59963.1"/>
    </source>
</evidence>
<dbReference type="RefSeq" id="WP_317973789.1">
    <property type="nucleotide sequence ID" value="NZ_BTFW01000001.1"/>
</dbReference>
<name>A0ABQ6P3W8_9SPHN</name>